<evidence type="ECO:0000313" key="5">
    <source>
        <dbReference type="Proteomes" id="UP000298663"/>
    </source>
</evidence>
<dbReference type="Proteomes" id="UP000298663">
    <property type="component" value="Unassembled WGS sequence"/>
</dbReference>
<evidence type="ECO:0000256" key="3">
    <source>
        <dbReference type="SAM" id="Phobius"/>
    </source>
</evidence>
<evidence type="ECO:0000313" key="4">
    <source>
        <dbReference type="EMBL" id="TKR94053.1"/>
    </source>
</evidence>
<dbReference type="EMBL" id="AZBU02000002">
    <property type="protein sequence ID" value="TKR94053.1"/>
    <property type="molecule type" value="Genomic_DNA"/>
</dbReference>
<dbReference type="OrthoDB" id="5876659at2759"/>
<feature type="region of interest" description="Disordered" evidence="2">
    <location>
        <begin position="291"/>
        <end position="313"/>
    </location>
</feature>
<name>A0A4U5PCV4_STECR</name>
<sequence>MFAGNSGQRRGLLRPHNSSGPVMRNLPLFTFLAGLVIFFYVFYVYQAQSNELSVLHEQHELAQRQLKKINKDLLEANVKIEELTGNEKTCRSQLTECNTTSDECKSQLKSEKLKITGLRTEVSDKTSSNAEAEKKAKDCFEKVEQLEKSVQELENVANKQNQTMVLLHEELELKQEQIRLLKINSNLADKTTLVSDAKVPAAAQGNPDVGAAPKVERSNVVTPPLTTQNNVKLVGAVKEGETDGERQLVKPEGPGGRVQMEEEESKRVANEKPLAQSHVQEDVAAEVKSAVNQADLNSNNAAGIDSPFRELAE</sequence>
<feature type="compositionally biased region" description="Basic and acidic residues" evidence="2">
    <location>
        <begin position="239"/>
        <end position="249"/>
    </location>
</feature>
<feature type="coiled-coil region" evidence="1">
    <location>
        <begin position="52"/>
        <end position="86"/>
    </location>
</feature>
<evidence type="ECO:0000256" key="2">
    <source>
        <dbReference type="SAM" id="MobiDB-lite"/>
    </source>
</evidence>
<comment type="caution">
    <text evidence="4">The sequence shown here is derived from an EMBL/GenBank/DDBJ whole genome shotgun (WGS) entry which is preliminary data.</text>
</comment>
<keyword evidence="3" id="KW-1133">Transmembrane helix</keyword>
<proteinExistence type="predicted"/>
<feature type="region of interest" description="Disordered" evidence="2">
    <location>
        <begin position="239"/>
        <end position="279"/>
    </location>
</feature>
<reference evidence="4 5" key="1">
    <citation type="journal article" date="2015" name="Genome Biol.">
        <title>Comparative genomics of Steinernema reveals deeply conserved gene regulatory networks.</title>
        <authorList>
            <person name="Dillman A.R."/>
            <person name="Macchietto M."/>
            <person name="Porter C.F."/>
            <person name="Rogers A."/>
            <person name="Williams B."/>
            <person name="Antoshechkin I."/>
            <person name="Lee M.M."/>
            <person name="Goodwin Z."/>
            <person name="Lu X."/>
            <person name="Lewis E.E."/>
            <person name="Goodrich-Blair H."/>
            <person name="Stock S.P."/>
            <person name="Adams B.J."/>
            <person name="Sternberg P.W."/>
            <person name="Mortazavi A."/>
        </authorList>
    </citation>
    <scope>NUCLEOTIDE SEQUENCE [LARGE SCALE GENOMIC DNA]</scope>
    <source>
        <strain evidence="4 5">ALL</strain>
    </source>
</reference>
<gene>
    <name evidence="4" type="ORF">L596_008396</name>
</gene>
<keyword evidence="3" id="KW-0472">Membrane</keyword>
<dbReference type="STRING" id="34508.A0A4U5PCV4"/>
<evidence type="ECO:0000256" key="1">
    <source>
        <dbReference type="SAM" id="Coils"/>
    </source>
</evidence>
<reference evidence="4 5" key="2">
    <citation type="journal article" date="2019" name="G3 (Bethesda)">
        <title>Hybrid Assembly of the Genome of the Entomopathogenic Nematode Steinernema carpocapsae Identifies the X-Chromosome.</title>
        <authorList>
            <person name="Serra L."/>
            <person name="Macchietto M."/>
            <person name="Macias-Munoz A."/>
            <person name="McGill C.J."/>
            <person name="Rodriguez I.M."/>
            <person name="Rodriguez B."/>
            <person name="Murad R."/>
            <person name="Mortazavi A."/>
        </authorList>
    </citation>
    <scope>NUCLEOTIDE SEQUENCE [LARGE SCALE GENOMIC DNA]</scope>
    <source>
        <strain evidence="4 5">ALL</strain>
    </source>
</reference>
<dbReference type="AlphaFoldDB" id="A0A4U5PCV4"/>
<protein>
    <submittedName>
        <fullName evidence="4">Uncharacterized protein</fullName>
    </submittedName>
</protein>
<keyword evidence="3" id="KW-0812">Transmembrane</keyword>
<keyword evidence="1" id="KW-0175">Coiled coil</keyword>
<feature type="compositionally biased region" description="Polar residues" evidence="2">
    <location>
        <begin position="291"/>
        <end position="301"/>
    </location>
</feature>
<keyword evidence="5" id="KW-1185">Reference proteome</keyword>
<accession>A0A4U5PCV4</accession>
<organism evidence="4 5">
    <name type="scientific">Steinernema carpocapsae</name>
    <name type="common">Entomopathogenic nematode</name>
    <dbReference type="NCBI Taxonomy" id="34508"/>
    <lineage>
        <taxon>Eukaryota</taxon>
        <taxon>Metazoa</taxon>
        <taxon>Ecdysozoa</taxon>
        <taxon>Nematoda</taxon>
        <taxon>Chromadorea</taxon>
        <taxon>Rhabditida</taxon>
        <taxon>Tylenchina</taxon>
        <taxon>Panagrolaimomorpha</taxon>
        <taxon>Strongyloidoidea</taxon>
        <taxon>Steinernematidae</taxon>
        <taxon>Steinernema</taxon>
    </lineage>
</organism>
<feature type="coiled-coil region" evidence="1">
    <location>
        <begin position="129"/>
        <end position="170"/>
    </location>
</feature>
<feature type="transmembrane region" description="Helical" evidence="3">
    <location>
        <begin position="26"/>
        <end position="45"/>
    </location>
</feature>